<organism evidence="2 3">
    <name type="scientific">Candidatus Korobacter versatilis</name>
    <dbReference type="NCBI Taxonomy" id="658062"/>
    <lineage>
        <taxon>Bacteria</taxon>
        <taxon>Pseudomonadati</taxon>
        <taxon>Acidobacteriota</taxon>
        <taxon>Terriglobia</taxon>
        <taxon>Terriglobales</taxon>
        <taxon>Candidatus Korobacteraceae</taxon>
        <taxon>Candidatus Korobacter</taxon>
    </lineage>
</organism>
<dbReference type="Proteomes" id="UP000779809">
    <property type="component" value="Unassembled WGS sequence"/>
</dbReference>
<dbReference type="AlphaFoldDB" id="A0A932A9L7"/>
<name>A0A932A9L7_9BACT</name>
<accession>A0A932A9L7</accession>
<comment type="caution">
    <text evidence="2">The sequence shown here is derived from an EMBL/GenBank/DDBJ whole genome shotgun (WGS) entry which is preliminary data.</text>
</comment>
<reference evidence="2" key="1">
    <citation type="submission" date="2020-07" db="EMBL/GenBank/DDBJ databases">
        <title>Huge and variable diversity of episymbiotic CPR bacteria and DPANN archaea in groundwater ecosystems.</title>
        <authorList>
            <person name="He C.Y."/>
            <person name="Keren R."/>
            <person name="Whittaker M."/>
            <person name="Farag I.F."/>
            <person name="Doudna J."/>
            <person name="Cate J.H.D."/>
            <person name="Banfield J.F."/>
        </authorList>
    </citation>
    <scope>NUCLEOTIDE SEQUENCE</scope>
    <source>
        <strain evidence="2">NC_groundwater_580_Pr5_B-0.1um_64_19</strain>
    </source>
</reference>
<evidence type="ECO:0000313" key="2">
    <source>
        <dbReference type="EMBL" id="MBI2679189.1"/>
    </source>
</evidence>
<evidence type="ECO:0000256" key="1">
    <source>
        <dbReference type="SAM" id="SignalP"/>
    </source>
</evidence>
<sequence length="197" mass="21851">MTTLAVTLALATAVLAAGPATKSSLWEYDFHTVVPLGMDVLRLQPAKKTIYLMASAESAAFEGLKRHERDSQIVVEGPDGREVQDFPQAMDFRVTASCKRNKLTGDDVDPYPVPAQDSVNDYLLKLGFRVKIFHGIEMRTLEPAAVKMIGVPGDVPYDERVYRVSFDLGKVPLSDRIVLEVLDPAGDRVSRFHLEVY</sequence>
<keyword evidence="1" id="KW-0732">Signal</keyword>
<dbReference type="EMBL" id="JACPNR010000013">
    <property type="protein sequence ID" value="MBI2679189.1"/>
    <property type="molecule type" value="Genomic_DNA"/>
</dbReference>
<evidence type="ECO:0000313" key="3">
    <source>
        <dbReference type="Proteomes" id="UP000779809"/>
    </source>
</evidence>
<feature type="chain" id="PRO_5037612099" evidence="1">
    <location>
        <begin position="17"/>
        <end position="197"/>
    </location>
</feature>
<proteinExistence type="predicted"/>
<gene>
    <name evidence="2" type="ORF">HYX28_10455</name>
</gene>
<feature type="signal peptide" evidence="1">
    <location>
        <begin position="1"/>
        <end position="16"/>
    </location>
</feature>
<protein>
    <submittedName>
        <fullName evidence="2">Uncharacterized protein</fullName>
    </submittedName>
</protein>